<dbReference type="Pfam" id="PF10459">
    <property type="entry name" value="Peptidase_S46"/>
    <property type="match status" value="1"/>
</dbReference>
<keyword evidence="3" id="KW-0378">Hydrolase</keyword>
<dbReference type="PANTHER" id="PTHR38469">
    <property type="entry name" value="PERIPLASMIC PEPTIDASE SUBFAMILY S1B"/>
    <property type="match status" value="1"/>
</dbReference>
<keyword evidence="4" id="KW-0720">Serine protease</keyword>
<protein>
    <submittedName>
        <fullName evidence="5">S46 family peptidase</fullName>
    </submittedName>
</protein>
<gene>
    <name evidence="5" type="ORF">PZH42_31190</name>
</gene>
<sequence length="96" mass="10770">ALPFYAGNKFYLFYKKVYTDVRMVAAPPSSVGKFGGEAKIKNGKNGDAPFNEVRRRAKMPELTPQLLIRLPGICTRSLRVRLELLALSCRTSHKLS</sequence>
<dbReference type="GO" id="GO:0008239">
    <property type="term" value="F:dipeptidyl-peptidase activity"/>
    <property type="evidence" value="ECO:0007669"/>
    <property type="project" value="InterPro"/>
</dbReference>
<dbReference type="GO" id="GO:0006508">
    <property type="term" value="P:proteolysis"/>
    <property type="evidence" value="ECO:0007669"/>
    <property type="project" value="UniProtKB-KW"/>
</dbReference>
<dbReference type="Proteomes" id="UP001221924">
    <property type="component" value="Unassembled WGS sequence"/>
</dbReference>
<dbReference type="EMBL" id="JARFID010001128">
    <property type="protein sequence ID" value="MDE8698375.1"/>
    <property type="molecule type" value="Genomic_DNA"/>
</dbReference>
<accession>A0AAX4Y320</accession>
<evidence type="ECO:0000256" key="2">
    <source>
        <dbReference type="ARBA" id="ARBA00022729"/>
    </source>
</evidence>
<name>A0AAX4Y320_9BACE</name>
<dbReference type="PANTHER" id="PTHR38469:SF1">
    <property type="entry name" value="PERIPLASMIC PEPTIDASE SUBFAMILY S1B"/>
    <property type="match status" value="1"/>
</dbReference>
<evidence type="ECO:0000256" key="1">
    <source>
        <dbReference type="ARBA" id="ARBA00022670"/>
    </source>
</evidence>
<feature type="non-terminal residue" evidence="5">
    <location>
        <position position="96"/>
    </location>
</feature>
<dbReference type="GO" id="GO:0070009">
    <property type="term" value="F:serine-type aminopeptidase activity"/>
    <property type="evidence" value="ECO:0007669"/>
    <property type="project" value="InterPro"/>
</dbReference>
<evidence type="ECO:0000313" key="5">
    <source>
        <dbReference type="EMBL" id="MDE8698375.1"/>
    </source>
</evidence>
<comment type="caution">
    <text evidence="5">The sequence shown here is derived from an EMBL/GenBank/DDBJ whole genome shotgun (WGS) entry which is preliminary data.</text>
</comment>
<proteinExistence type="predicted"/>
<evidence type="ECO:0000313" key="6">
    <source>
        <dbReference type="Proteomes" id="UP001221924"/>
    </source>
</evidence>
<evidence type="ECO:0000256" key="4">
    <source>
        <dbReference type="ARBA" id="ARBA00022825"/>
    </source>
</evidence>
<dbReference type="AlphaFoldDB" id="A0AAX4Y320"/>
<dbReference type="RefSeq" id="WP_275203233.1">
    <property type="nucleotide sequence ID" value="NZ_JARFID010001128.1"/>
</dbReference>
<keyword evidence="2" id="KW-0732">Signal</keyword>
<feature type="non-terminal residue" evidence="5">
    <location>
        <position position="1"/>
    </location>
</feature>
<evidence type="ECO:0000256" key="3">
    <source>
        <dbReference type="ARBA" id="ARBA00022801"/>
    </source>
</evidence>
<dbReference type="InterPro" id="IPR019500">
    <property type="entry name" value="Pep_S46"/>
</dbReference>
<organism evidence="5 6">
    <name type="scientific">Bacteroides cellulosilyticus</name>
    <dbReference type="NCBI Taxonomy" id="246787"/>
    <lineage>
        <taxon>Bacteria</taxon>
        <taxon>Pseudomonadati</taxon>
        <taxon>Bacteroidota</taxon>
        <taxon>Bacteroidia</taxon>
        <taxon>Bacteroidales</taxon>
        <taxon>Bacteroidaceae</taxon>
        <taxon>Bacteroides</taxon>
    </lineage>
</organism>
<reference evidence="5" key="1">
    <citation type="submission" date="2023-03" db="EMBL/GenBank/DDBJ databases">
        <title>DFI Biobank Strains.</title>
        <authorList>
            <person name="Mostad J."/>
            <person name="Paddock L."/>
            <person name="Medina S."/>
            <person name="Waligurski E."/>
            <person name="Barat B."/>
            <person name="Smith R."/>
            <person name="Burgo V."/>
            <person name="Metcalfe C."/>
            <person name="Woodson C."/>
            <person name="Sundararajan A."/>
            <person name="Ramaswamy R."/>
            <person name="Lin H."/>
            <person name="Pamer E.G."/>
        </authorList>
    </citation>
    <scope>NUCLEOTIDE SEQUENCE</scope>
    <source>
        <strain evidence="5">DFI.9.5</strain>
    </source>
</reference>
<keyword evidence="1" id="KW-0645">Protease</keyword>